<dbReference type="RefSeq" id="WP_007878824.1">
    <property type="nucleotide sequence ID" value="NZ_JBHEEM010000002.1"/>
</dbReference>
<evidence type="ECO:0000313" key="2">
    <source>
        <dbReference type="Proteomes" id="UP000526233"/>
    </source>
</evidence>
<sequence length="73" mass="8339">MSSWQRMETAPLDGTEVDLWTNFGRITGCAFTHHHWLNGEPVGEMGWFDERFDGGMPPVPTHWMLPPAPPEDM</sequence>
<proteinExistence type="predicted"/>
<name>A0A7Y3T1R9_9HYPH</name>
<comment type="caution">
    <text evidence="1">The sequence shown here is derived from an EMBL/GenBank/DDBJ whole genome shotgun (WGS) entry which is preliminary data.</text>
</comment>
<accession>A0A7Y3T1R9</accession>
<evidence type="ECO:0008006" key="3">
    <source>
        <dbReference type="Google" id="ProtNLM"/>
    </source>
</evidence>
<dbReference type="AlphaFoldDB" id="A0A7Y3T1R9"/>
<gene>
    <name evidence="1" type="ORF">EHE22_03405</name>
</gene>
<dbReference type="Proteomes" id="UP000526233">
    <property type="component" value="Unassembled WGS sequence"/>
</dbReference>
<evidence type="ECO:0000313" key="1">
    <source>
        <dbReference type="EMBL" id="NNV19476.1"/>
    </source>
</evidence>
<dbReference type="EMBL" id="PKQI01000001">
    <property type="protein sequence ID" value="NNV19476.1"/>
    <property type="molecule type" value="Genomic_DNA"/>
</dbReference>
<organism evidence="1 2">
    <name type="scientific">Brucella pseudogrignonensis</name>
    <dbReference type="NCBI Taxonomy" id="419475"/>
    <lineage>
        <taxon>Bacteria</taxon>
        <taxon>Pseudomonadati</taxon>
        <taxon>Pseudomonadota</taxon>
        <taxon>Alphaproteobacteria</taxon>
        <taxon>Hyphomicrobiales</taxon>
        <taxon>Brucellaceae</taxon>
        <taxon>Brucella/Ochrobactrum group</taxon>
        <taxon>Brucella</taxon>
    </lineage>
</organism>
<reference evidence="1 2" key="1">
    <citation type="submission" date="2018-11" db="EMBL/GenBank/DDBJ databases">
        <title>Genome sequencing and analysis.</title>
        <authorList>
            <person name="Huang Y.-T."/>
        </authorList>
    </citation>
    <scope>NUCLEOTIDE SEQUENCE [LARGE SCALE GENOMIC DNA]</scope>
    <source>
        <strain evidence="1 2">SHIN</strain>
    </source>
</reference>
<protein>
    <recommendedName>
        <fullName evidence="3">DUF551 domain-containing protein</fullName>
    </recommendedName>
</protein>